<comment type="caution">
    <text evidence="1">The sequence shown here is derived from an EMBL/GenBank/DDBJ whole genome shotgun (WGS) entry which is preliminary data.</text>
</comment>
<dbReference type="InterPro" id="IPR014114">
    <property type="entry name" value="TraW"/>
</dbReference>
<name>A0A7W5BG05_9BURK</name>
<reference evidence="1 2" key="1">
    <citation type="submission" date="2020-08" db="EMBL/GenBank/DDBJ databases">
        <title>Genomic Encyclopedia of Type Strains, Phase III (KMG-III): the genomes of soil and plant-associated and newly described type strains.</title>
        <authorList>
            <person name="Whitman W."/>
        </authorList>
    </citation>
    <scope>NUCLEOTIDE SEQUENCE [LARGE SCALE GENOMIC DNA]</scope>
    <source>
        <strain evidence="1 2">CECT 8897</strain>
    </source>
</reference>
<organism evidence="1 2">
    <name type="scientific">Pseudoduganella violacea</name>
    <dbReference type="NCBI Taxonomy" id="1715466"/>
    <lineage>
        <taxon>Bacteria</taxon>
        <taxon>Pseudomonadati</taxon>
        <taxon>Pseudomonadota</taxon>
        <taxon>Betaproteobacteria</taxon>
        <taxon>Burkholderiales</taxon>
        <taxon>Oxalobacteraceae</taxon>
        <taxon>Telluria group</taxon>
        <taxon>Pseudoduganella</taxon>
    </lineage>
</organism>
<dbReference type="NCBIfam" id="TIGR02743">
    <property type="entry name" value="TraW"/>
    <property type="match status" value="1"/>
</dbReference>
<evidence type="ECO:0000313" key="2">
    <source>
        <dbReference type="Proteomes" id="UP000541535"/>
    </source>
</evidence>
<protein>
    <submittedName>
        <fullName evidence="1">Conjugal transfer pilus assembly protein TraW</fullName>
    </submittedName>
</protein>
<dbReference type="AlphaFoldDB" id="A0A7W5BG05"/>
<proteinExistence type="predicted"/>
<dbReference type="EMBL" id="JACHXD010000025">
    <property type="protein sequence ID" value="MBB3122170.1"/>
    <property type="molecule type" value="Genomic_DNA"/>
</dbReference>
<gene>
    <name evidence="1" type="ORF">FHS03_005267</name>
</gene>
<sequence>MLVPLSRAVPLLVVSALGVVRADTLATIGPTYAIGEEHLLAMITRRLREKEASGELQRLQQQIVARGRQAVLQPPPLALPVASTPRTFYHDPTYVLAQRIVDAKGAVLFPAGTRSNPLDIVPLRRRLLFFDGRDARQVALAERLQARYAGALKPVLTGGAYLELMRRWQRPVYYDQQGALTRRLHITRVPALVSQEGRRLRIDELVPEPVAPATDKEAP</sequence>
<dbReference type="RefSeq" id="WP_183443840.1">
    <property type="nucleotide sequence ID" value="NZ_JACHXD010000025.1"/>
</dbReference>
<accession>A0A7W5BG05</accession>
<dbReference type="Proteomes" id="UP000541535">
    <property type="component" value="Unassembled WGS sequence"/>
</dbReference>
<evidence type="ECO:0000313" key="1">
    <source>
        <dbReference type="EMBL" id="MBB3122170.1"/>
    </source>
</evidence>
<keyword evidence="2" id="KW-1185">Reference proteome</keyword>